<dbReference type="STRING" id="183.GCA_002009735_03983"/>
<sequence>MEMLSGWIKDIEASYNPEIVRSGRHWHSCSAGQLPVIQVIMQKFWFISVVD</sequence>
<dbReference type="HOGENOM" id="CLU_3100373_0_0_12"/>
<dbReference type="Proteomes" id="UP000005737">
    <property type="component" value="Unassembled WGS sequence"/>
</dbReference>
<keyword evidence="2" id="KW-1185">Reference proteome</keyword>
<dbReference type="EMBL" id="JH597773">
    <property type="protein sequence ID" value="EHQ07922.1"/>
    <property type="molecule type" value="Genomic_DNA"/>
</dbReference>
<protein>
    <submittedName>
        <fullName evidence="1">Uncharacterized protein</fullName>
    </submittedName>
</protein>
<name>H2CGK5_9LEPT</name>
<gene>
    <name evidence="1" type="ORF">Lepil_3261</name>
</gene>
<proteinExistence type="predicted"/>
<accession>H2CGK5</accession>
<evidence type="ECO:0000313" key="2">
    <source>
        <dbReference type="Proteomes" id="UP000005737"/>
    </source>
</evidence>
<organism evidence="1 2">
    <name type="scientific">Leptonema illini DSM 21528</name>
    <dbReference type="NCBI Taxonomy" id="929563"/>
    <lineage>
        <taxon>Bacteria</taxon>
        <taxon>Pseudomonadati</taxon>
        <taxon>Spirochaetota</taxon>
        <taxon>Spirochaetia</taxon>
        <taxon>Leptospirales</taxon>
        <taxon>Leptospiraceae</taxon>
        <taxon>Leptonema</taxon>
    </lineage>
</organism>
<dbReference type="AlphaFoldDB" id="H2CGK5"/>
<evidence type="ECO:0000313" key="1">
    <source>
        <dbReference type="EMBL" id="EHQ07922.1"/>
    </source>
</evidence>
<reference evidence="1 2" key="1">
    <citation type="submission" date="2011-10" db="EMBL/GenBank/DDBJ databases">
        <title>The Improved High-Quality Draft genome of Leptonema illini DSM 21528.</title>
        <authorList>
            <consortium name="US DOE Joint Genome Institute (JGI-PGF)"/>
            <person name="Lucas S."/>
            <person name="Copeland A."/>
            <person name="Lapidus A."/>
            <person name="Glavina del Rio T."/>
            <person name="Dalin E."/>
            <person name="Tice H."/>
            <person name="Bruce D."/>
            <person name="Goodwin L."/>
            <person name="Pitluck S."/>
            <person name="Peters L."/>
            <person name="Mikhailova N."/>
            <person name="Held B."/>
            <person name="Kyrpides N."/>
            <person name="Mavromatis K."/>
            <person name="Ivanova N."/>
            <person name="Markowitz V."/>
            <person name="Cheng J.-F."/>
            <person name="Hugenholtz P."/>
            <person name="Woyke T."/>
            <person name="Wu D."/>
            <person name="Gronow S."/>
            <person name="Wellnitz S."/>
            <person name="Brambilla E.-M."/>
            <person name="Klenk H.-P."/>
            <person name="Eisen J.A."/>
        </authorList>
    </citation>
    <scope>NUCLEOTIDE SEQUENCE [LARGE SCALE GENOMIC DNA]</scope>
    <source>
        <strain evidence="1 2">DSM 21528</strain>
    </source>
</reference>